<accession>A0A5B7J535</accession>
<dbReference type="AlphaFoldDB" id="A0A5B7J535"/>
<protein>
    <submittedName>
        <fullName evidence="1">Uncharacterized protein</fullName>
    </submittedName>
</protein>
<evidence type="ECO:0000313" key="1">
    <source>
        <dbReference type="EMBL" id="MPC88048.1"/>
    </source>
</evidence>
<comment type="caution">
    <text evidence="1">The sequence shown here is derived from an EMBL/GenBank/DDBJ whole genome shotgun (WGS) entry which is preliminary data.</text>
</comment>
<evidence type="ECO:0000313" key="2">
    <source>
        <dbReference type="Proteomes" id="UP000324222"/>
    </source>
</evidence>
<proteinExistence type="predicted"/>
<keyword evidence="2" id="KW-1185">Reference proteome</keyword>
<gene>
    <name evidence="1" type="ORF">E2C01_082938</name>
</gene>
<dbReference type="Proteomes" id="UP000324222">
    <property type="component" value="Unassembled WGS sequence"/>
</dbReference>
<dbReference type="EMBL" id="VSRR010076451">
    <property type="protein sequence ID" value="MPC88048.1"/>
    <property type="molecule type" value="Genomic_DNA"/>
</dbReference>
<organism evidence="1 2">
    <name type="scientific">Portunus trituberculatus</name>
    <name type="common">Swimming crab</name>
    <name type="synonym">Neptunus trituberculatus</name>
    <dbReference type="NCBI Taxonomy" id="210409"/>
    <lineage>
        <taxon>Eukaryota</taxon>
        <taxon>Metazoa</taxon>
        <taxon>Ecdysozoa</taxon>
        <taxon>Arthropoda</taxon>
        <taxon>Crustacea</taxon>
        <taxon>Multicrustacea</taxon>
        <taxon>Malacostraca</taxon>
        <taxon>Eumalacostraca</taxon>
        <taxon>Eucarida</taxon>
        <taxon>Decapoda</taxon>
        <taxon>Pleocyemata</taxon>
        <taxon>Brachyura</taxon>
        <taxon>Eubrachyura</taxon>
        <taxon>Portunoidea</taxon>
        <taxon>Portunidae</taxon>
        <taxon>Portuninae</taxon>
        <taxon>Portunus</taxon>
    </lineage>
</organism>
<name>A0A5B7J535_PORTR</name>
<sequence>MMQVAEKQTSGQLILAAVGSNQGRLKAPHVLDLWGSNPAYGVAQSTSVEAKRHDLFGGRWLQAATKAKLLLQYTRLIKPSEGNTLSSDTVHVS</sequence>
<reference evidence="1 2" key="1">
    <citation type="submission" date="2019-05" db="EMBL/GenBank/DDBJ databases">
        <title>Another draft genome of Portunus trituberculatus and its Hox gene families provides insights of decapod evolution.</title>
        <authorList>
            <person name="Jeong J.-H."/>
            <person name="Song I."/>
            <person name="Kim S."/>
            <person name="Choi T."/>
            <person name="Kim D."/>
            <person name="Ryu S."/>
            <person name="Kim W."/>
        </authorList>
    </citation>
    <scope>NUCLEOTIDE SEQUENCE [LARGE SCALE GENOMIC DNA]</scope>
    <source>
        <tissue evidence="1">Muscle</tissue>
    </source>
</reference>